<dbReference type="GO" id="GO:0008422">
    <property type="term" value="F:beta-glucosidase activity"/>
    <property type="evidence" value="ECO:0007669"/>
    <property type="project" value="UniProtKB-EC"/>
</dbReference>
<reference evidence="14" key="1">
    <citation type="submission" date="2016-10" db="EMBL/GenBank/DDBJ databases">
        <authorList>
            <person name="Varghese N."/>
            <person name="Submissions S."/>
        </authorList>
    </citation>
    <scope>NUCLEOTIDE SEQUENCE [LARGE SCALE GENOMIC DNA]</scope>
    <source>
        <strain evidence="14">CGMCC 1.8975</strain>
    </source>
</reference>
<feature type="active site" description="Nucleophile" evidence="9 11">
    <location>
        <position position="387"/>
    </location>
</feature>
<evidence type="ECO:0000313" key="13">
    <source>
        <dbReference type="EMBL" id="SDY80730.1"/>
    </source>
</evidence>
<feature type="binding site" evidence="10">
    <location>
        <position position="196"/>
    </location>
    <ligand>
        <name>substrate</name>
    </ligand>
</feature>
<evidence type="ECO:0000256" key="9">
    <source>
        <dbReference type="PIRSR" id="PIRSR617736-1"/>
    </source>
</evidence>
<comment type="similarity">
    <text evidence="2 12">Belongs to the glycosyl hydrolase 1 family.</text>
</comment>
<evidence type="ECO:0000256" key="3">
    <source>
        <dbReference type="ARBA" id="ARBA00012744"/>
    </source>
</evidence>
<dbReference type="NCBIfam" id="TIGR03356">
    <property type="entry name" value="BGL"/>
    <property type="match status" value="1"/>
</dbReference>
<dbReference type="GO" id="GO:0005829">
    <property type="term" value="C:cytosol"/>
    <property type="evidence" value="ECO:0007669"/>
    <property type="project" value="TreeGrafter"/>
</dbReference>
<keyword evidence="7 12" id="KW-0326">Glycosidase</keyword>
<evidence type="ECO:0000256" key="12">
    <source>
        <dbReference type="RuleBase" id="RU361175"/>
    </source>
</evidence>
<keyword evidence="14" id="KW-1185">Reference proteome</keyword>
<dbReference type="PROSITE" id="PS00572">
    <property type="entry name" value="GLYCOSYL_HYDROL_F1_1"/>
    <property type="match status" value="1"/>
</dbReference>
<dbReference type="PANTHER" id="PTHR10353">
    <property type="entry name" value="GLYCOSYL HYDROLASE"/>
    <property type="match status" value="1"/>
</dbReference>
<dbReference type="InterPro" id="IPR033132">
    <property type="entry name" value="GH_1_N_CS"/>
</dbReference>
<dbReference type="PANTHER" id="PTHR10353:SF36">
    <property type="entry name" value="LP05116P"/>
    <property type="match status" value="1"/>
</dbReference>
<dbReference type="InterPro" id="IPR017736">
    <property type="entry name" value="Glyco_hydro_1_beta-glucosidase"/>
</dbReference>
<evidence type="ECO:0000256" key="2">
    <source>
        <dbReference type="ARBA" id="ARBA00010838"/>
    </source>
</evidence>
<feature type="active site" description="Proton donor" evidence="9">
    <location>
        <position position="197"/>
    </location>
</feature>
<dbReference type="STRING" id="651662.SAMN04488069_11428"/>
<sequence>MSYSCLPGGCPITAFMTDLPAAFFPPTTPPHYSRADFGPDFRWGVSTAAYQTEGSWEAEGKGRSIWDEFVRGRRAIKGRETGDVASDFYRRWPTDLDLMQQLGIPNFRFSTAWARVLPTGTGPVNAKGLDFYDRLVDECLARDIAPWLTVYHWDLPLALQQQGGWTNRAVVGWLADYAQVLARRLGDRVQHWMVLNEPMVFTGAGHLLGLHAPGRRSLGAFLAATHHATLAQAEGGRALRAALPASAQIGTTFSCSYLTPWRAGLPRDERATRRADAILNRLFVEPALGLGYPTAEAPLLNRLERYVQPGDEARLPFAFDFWGVQNYTREVVRHAPYVPLLWANLVGAARRGVPYTQMGWEVFPESLYHMLRQFSAYANAPRLLVTENGAAFPDVVTPAGQVHDVARQAYLQACIGQVLRARREGLAVEGYFAWSFTDNFEWAEGYAPRFGLVHIDYATQQRTVKDSGWWYQQLLAGEVITTIPSLGSTTQKATRC</sequence>
<keyword evidence="4 12" id="KW-0378">Hydrolase</keyword>
<dbReference type="EMBL" id="FNOV01000014">
    <property type="protein sequence ID" value="SDY80730.1"/>
    <property type="molecule type" value="Genomic_DNA"/>
</dbReference>
<dbReference type="GO" id="GO:0030245">
    <property type="term" value="P:cellulose catabolic process"/>
    <property type="evidence" value="ECO:0007669"/>
    <property type="project" value="UniProtKB-KW"/>
</dbReference>
<evidence type="ECO:0000256" key="1">
    <source>
        <dbReference type="ARBA" id="ARBA00000448"/>
    </source>
</evidence>
<comment type="catalytic activity">
    <reaction evidence="1 12">
        <text>Hydrolysis of terminal, non-reducing beta-D-glucosyl residues with release of beta-D-glucose.</text>
        <dbReference type="EC" id="3.2.1.21"/>
    </reaction>
</comment>
<name>A0A1H3MW91_9BACT</name>
<dbReference type="InterPro" id="IPR001360">
    <property type="entry name" value="Glyco_hydro_1"/>
</dbReference>
<dbReference type="Gene3D" id="3.20.20.80">
    <property type="entry name" value="Glycosidases"/>
    <property type="match status" value="1"/>
</dbReference>
<gene>
    <name evidence="13" type="ORF">SAMN04488069_11428</name>
</gene>
<dbReference type="Pfam" id="PF00232">
    <property type="entry name" value="Glyco_hydro_1"/>
    <property type="match status" value="1"/>
</dbReference>
<evidence type="ECO:0000256" key="8">
    <source>
        <dbReference type="ARBA" id="ARBA00023326"/>
    </source>
</evidence>
<feature type="binding site" evidence="10">
    <location>
        <position position="152"/>
    </location>
    <ligand>
        <name>substrate</name>
    </ligand>
</feature>
<dbReference type="FunFam" id="3.20.20.80:FF:000004">
    <property type="entry name" value="Beta-glucosidase 6-phospho-beta-glucosidase"/>
    <property type="match status" value="1"/>
</dbReference>
<dbReference type="InterPro" id="IPR018120">
    <property type="entry name" value="Glyco_hydro_1_AS"/>
</dbReference>
<dbReference type="AlphaFoldDB" id="A0A1H3MW91"/>
<keyword evidence="8" id="KW-0624">Polysaccharide degradation</keyword>
<dbReference type="InterPro" id="IPR017853">
    <property type="entry name" value="GH"/>
</dbReference>
<evidence type="ECO:0000256" key="5">
    <source>
        <dbReference type="ARBA" id="ARBA00023001"/>
    </source>
</evidence>
<organism evidence="13 14">
    <name type="scientific">Hymenobacter psychrophilus</name>
    <dbReference type="NCBI Taxonomy" id="651662"/>
    <lineage>
        <taxon>Bacteria</taxon>
        <taxon>Pseudomonadati</taxon>
        <taxon>Bacteroidota</taxon>
        <taxon>Cytophagia</taxon>
        <taxon>Cytophagales</taxon>
        <taxon>Hymenobacteraceae</taxon>
        <taxon>Hymenobacter</taxon>
    </lineage>
</organism>
<dbReference type="EC" id="3.2.1.21" evidence="3 12"/>
<feature type="binding site" evidence="10">
    <location>
        <position position="51"/>
    </location>
    <ligand>
        <name>substrate</name>
    </ligand>
</feature>
<protein>
    <recommendedName>
        <fullName evidence="3 12">Beta-glucosidase</fullName>
        <ecNumber evidence="3 12">3.2.1.21</ecNumber>
    </recommendedName>
</protein>
<feature type="binding site" evidence="10">
    <location>
        <position position="434"/>
    </location>
    <ligand>
        <name>substrate</name>
    </ligand>
</feature>
<evidence type="ECO:0000256" key="6">
    <source>
        <dbReference type="ARBA" id="ARBA00023277"/>
    </source>
</evidence>
<dbReference type="PROSITE" id="PS00653">
    <property type="entry name" value="GLYCOSYL_HYDROL_F1_2"/>
    <property type="match status" value="1"/>
</dbReference>
<keyword evidence="5" id="KW-0136">Cellulose degradation</keyword>
<feature type="binding site" evidence="10">
    <location>
        <begin position="441"/>
        <end position="442"/>
    </location>
    <ligand>
        <name>substrate</name>
    </ligand>
</feature>
<accession>A0A1H3MW91</accession>
<evidence type="ECO:0000256" key="7">
    <source>
        <dbReference type="ARBA" id="ARBA00023295"/>
    </source>
</evidence>
<feature type="binding site" evidence="10">
    <location>
        <position position="327"/>
    </location>
    <ligand>
        <name>substrate</name>
    </ligand>
</feature>
<dbReference type="SUPFAM" id="SSF51445">
    <property type="entry name" value="(Trans)glycosidases"/>
    <property type="match status" value="1"/>
</dbReference>
<keyword evidence="6" id="KW-0119">Carbohydrate metabolism</keyword>
<proteinExistence type="inferred from homology"/>
<evidence type="ECO:0000313" key="14">
    <source>
        <dbReference type="Proteomes" id="UP000199249"/>
    </source>
</evidence>
<dbReference type="Proteomes" id="UP000199249">
    <property type="component" value="Unassembled WGS sequence"/>
</dbReference>
<evidence type="ECO:0000256" key="4">
    <source>
        <dbReference type="ARBA" id="ARBA00022801"/>
    </source>
</evidence>
<evidence type="ECO:0000256" key="11">
    <source>
        <dbReference type="PROSITE-ProRule" id="PRU10055"/>
    </source>
</evidence>
<evidence type="ECO:0000256" key="10">
    <source>
        <dbReference type="PIRSR" id="PIRSR617736-2"/>
    </source>
</evidence>
<dbReference type="PRINTS" id="PR00131">
    <property type="entry name" value="GLHYDRLASE1"/>
</dbReference>